<dbReference type="Proteomes" id="UP000186851">
    <property type="component" value="Chromosome"/>
</dbReference>
<name>A0AAF0D1N0_ODILC</name>
<protein>
    <submittedName>
        <fullName evidence="1">GTPase</fullName>
    </submittedName>
</protein>
<reference evidence="1" key="1">
    <citation type="journal article" date="2017" name="Nature">
        <title>Asgard archaea illuminate the origin of eukaryotic cellular complexity.</title>
        <authorList>
            <person name="Zaremba-Niedzwiedzka K."/>
            <person name="Caceres E.F."/>
            <person name="Saw J.H."/>
            <person name="Backstrom D."/>
            <person name="Juzokaite L."/>
            <person name="Vancaester E."/>
            <person name="Seitz K.W."/>
            <person name="Anantharaman K."/>
            <person name="Starnawski P."/>
            <person name="Kjeldsen K.U."/>
            <person name="Scott M.B."/>
            <person name="Nunoura T."/>
            <person name="Banfield J.F."/>
            <person name="Schramm A."/>
            <person name="Baker B.J."/>
            <person name="Spang A."/>
            <person name="Ettema T.J.G."/>
        </authorList>
    </citation>
    <scope>NUCLEOTIDE SEQUENCE</scope>
    <source>
        <strain evidence="1">LCB_4</strain>
    </source>
</reference>
<accession>A0AAF0D1N0</accession>
<dbReference type="EMBL" id="CP091871">
    <property type="protein sequence ID" value="WEU40006.1"/>
    <property type="molecule type" value="Genomic_DNA"/>
</dbReference>
<evidence type="ECO:0000313" key="2">
    <source>
        <dbReference type="Proteomes" id="UP000186851"/>
    </source>
</evidence>
<gene>
    <name evidence="1" type="ORF">OdinLCB4_005920</name>
</gene>
<sequence length="437" mass="48876">MKRGVNAIIMGAAGRDFHNFNIYFRENPLYNIVAFTAAQIPGVENRVYPPELSGRAYPKGIPIYSEGMLKDLIIKYNVKAVFFSYSDVSYKELLSKAALVQSLGCDFILLSPASTMLKPTVKSISICGVRTGVGKSPVTRYVAFLLKKRGFKPVIIRHPMPYGDLASTIVQRFSSLKDLDYNKCSIEEREDIEPHIRAGFIVYAGVDYAKVLNSAEREGDFIIWDGGNNDFPFYETDLNIVVVDALRPDHIVEYYPSEVNFRRANIIVITKTDIAPKENVQRIYEYAKILNPKAEVVEGVLAKSADPDISLDGKRVLVIEDGPSVTHGGLSHGAAYAYSIERGGLVVDPRPFAKGVIKEIYNRYPHIGCVLPAIGYNESQVKDFEESIRNLSFDVIVSATPTDLKLILKEEHPIVNVKYEFAPSDSSRLEKLINEFF</sequence>
<proteinExistence type="predicted"/>
<dbReference type="InterPro" id="IPR027417">
    <property type="entry name" value="P-loop_NTPase"/>
</dbReference>
<dbReference type="PANTHER" id="PTHR42869">
    <property type="entry name" value="SLL0572 PROTEIN"/>
    <property type="match status" value="1"/>
</dbReference>
<evidence type="ECO:0000313" key="1">
    <source>
        <dbReference type="EMBL" id="WEU40006.1"/>
    </source>
</evidence>
<dbReference type="Gene3D" id="3.40.50.300">
    <property type="entry name" value="P-loop containing nucleotide triphosphate hydrolases"/>
    <property type="match status" value="1"/>
</dbReference>
<dbReference type="AlphaFoldDB" id="A0AAF0D1N0"/>
<dbReference type="InterPro" id="IPR053199">
    <property type="entry name" value="cDPG_synthetase-like"/>
</dbReference>
<dbReference type="PANTHER" id="PTHR42869:SF1">
    <property type="entry name" value="SLL0572 PROTEIN"/>
    <property type="match status" value="1"/>
</dbReference>
<reference evidence="1" key="2">
    <citation type="journal article" date="2022" name="Nat. Microbiol.">
        <title>A closed Candidatus Odinarchaeum chromosome exposes Asgard archaeal viruses.</title>
        <authorList>
            <person name="Tamarit D."/>
            <person name="Caceres E.F."/>
            <person name="Krupovic M."/>
            <person name="Nijland R."/>
            <person name="Eme L."/>
            <person name="Robinson N.P."/>
            <person name="Ettema T.J.G."/>
        </authorList>
    </citation>
    <scope>NUCLEOTIDE SEQUENCE</scope>
    <source>
        <strain evidence="1">LCB_4</strain>
    </source>
</reference>
<organism evidence="1 2">
    <name type="scientific">Odinarchaeota yellowstonii (strain LCB_4)</name>
    <dbReference type="NCBI Taxonomy" id="1841599"/>
    <lineage>
        <taxon>Archaea</taxon>
        <taxon>Promethearchaeati</taxon>
        <taxon>Candidatus Odinarchaeota</taxon>
        <taxon>Candidatus Odinarchaeia</taxon>
        <taxon>Candidatus Odinarchaeales</taxon>
        <taxon>Candidatus Odinarchaeaceae</taxon>
        <taxon>Candidatus Odinarchaeum</taxon>
    </lineage>
</organism>
<dbReference type="SUPFAM" id="SSF52540">
    <property type="entry name" value="P-loop containing nucleoside triphosphate hydrolases"/>
    <property type="match status" value="1"/>
</dbReference>
<dbReference type="KEGG" id="oyw:OdinLCB4_005920"/>